<dbReference type="AlphaFoldDB" id="A0A366KCP8"/>
<reference evidence="2 3" key="1">
    <citation type="submission" date="2017-10" db="EMBL/GenBank/DDBJ databases">
        <title>Bifidobacterium xylocopum sp. nov. and Bifidobacterium aemilianum sp. nov., from the carpenter bee (Xylocopa violacea) digestive tract.</title>
        <authorList>
            <person name="Alberoni D."/>
            <person name="Baffoni L."/>
            <person name="Di Gioia D."/>
            <person name="Gaggia F."/>
            <person name="Biavati B."/>
        </authorList>
    </citation>
    <scope>NUCLEOTIDE SEQUENCE [LARGE SCALE GENOMIC DNA]</scope>
    <source>
        <strain evidence="2 3">XV2</strain>
    </source>
</reference>
<dbReference type="SUPFAM" id="SSF53448">
    <property type="entry name" value="Nucleotide-diphospho-sugar transferases"/>
    <property type="match status" value="1"/>
</dbReference>
<evidence type="ECO:0000259" key="1">
    <source>
        <dbReference type="Pfam" id="PF00535"/>
    </source>
</evidence>
<dbReference type="CDD" id="cd00761">
    <property type="entry name" value="Glyco_tranf_GTA_type"/>
    <property type="match status" value="1"/>
</dbReference>
<dbReference type="EMBL" id="PDCH01000012">
    <property type="protein sequence ID" value="RBP99002.1"/>
    <property type="molecule type" value="Genomic_DNA"/>
</dbReference>
<dbReference type="InterPro" id="IPR001173">
    <property type="entry name" value="Glyco_trans_2-like"/>
</dbReference>
<dbReference type="OrthoDB" id="7665907at2"/>
<keyword evidence="2" id="KW-0808">Transferase</keyword>
<dbReference type="Gene3D" id="3.90.550.10">
    <property type="entry name" value="Spore Coat Polysaccharide Biosynthesis Protein SpsA, Chain A"/>
    <property type="match status" value="1"/>
</dbReference>
<dbReference type="PANTHER" id="PTHR43685:SF13">
    <property type="entry name" value="O ANTIGEN BIOSYNTHESIS RHAMNOSYLTRANSFERASE RFBN"/>
    <property type="match status" value="1"/>
</dbReference>
<protein>
    <submittedName>
        <fullName evidence="2">Glycosyl transferase family 2</fullName>
    </submittedName>
</protein>
<dbReference type="PANTHER" id="PTHR43685">
    <property type="entry name" value="GLYCOSYLTRANSFERASE"/>
    <property type="match status" value="1"/>
</dbReference>
<dbReference type="GO" id="GO:0044010">
    <property type="term" value="P:single-species biofilm formation"/>
    <property type="evidence" value="ECO:0007669"/>
    <property type="project" value="TreeGrafter"/>
</dbReference>
<feature type="domain" description="Glycosyltransferase 2-like" evidence="1">
    <location>
        <begin position="5"/>
        <end position="168"/>
    </location>
</feature>
<evidence type="ECO:0000313" key="3">
    <source>
        <dbReference type="Proteomes" id="UP000252345"/>
    </source>
</evidence>
<organism evidence="2 3">
    <name type="scientific">Bifidobacterium xylocopae</name>
    <dbReference type="NCBI Taxonomy" id="2493119"/>
    <lineage>
        <taxon>Bacteria</taxon>
        <taxon>Bacillati</taxon>
        <taxon>Actinomycetota</taxon>
        <taxon>Actinomycetes</taxon>
        <taxon>Bifidobacteriales</taxon>
        <taxon>Bifidobacteriaceae</taxon>
        <taxon>Bifidobacterium</taxon>
    </lineage>
</organism>
<gene>
    <name evidence="2" type="ORF">CRD59_05900</name>
</gene>
<dbReference type="Proteomes" id="UP000252345">
    <property type="component" value="Unassembled WGS sequence"/>
</dbReference>
<dbReference type="InterPro" id="IPR050834">
    <property type="entry name" value="Glycosyltransf_2"/>
</dbReference>
<dbReference type="GO" id="GO:0016740">
    <property type="term" value="F:transferase activity"/>
    <property type="evidence" value="ECO:0007669"/>
    <property type="project" value="UniProtKB-KW"/>
</dbReference>
<dbReference type="RefSeq" id="WP_113853764.1">
    <property type="nucleotide sequence ID" value="NZ_PDCH01000012.1"/>
</dbReference>
<proteinExistence type="predicted"/>
<evidence type="ECO:0000313" key="2">
    <source>
        <dbReference type="EMBL" id="RBP99002.1"/>
    </source>
</evidence>
<dbReference type="InterPro" id="IPR029044">
    <property type="entry name" value="Nucleotide-diphossugar_trans"/>
</dbReference>
<keyword evidence="3" id="KW-1185">Reference proteome</keyword>
<name>A0A366KCP8_9BIFI</name>
<dbReference type="Pfam" id="PF00535">
    <property type="entry name" value="Glycos_transf_2"/>
    <property type="match status" value="1"/>
</dbReference>
<accession>A0A366KCP8</accession>
<sequence length="291" mass="31908">MSSVSIVIPTLNAGPTIGRLVDSLAAQTLVPDKIVVIDSSSDDETVQIAGNHGASVLTISRNEFDHGATRHEAFMSTSSTYVLFMTQDAKPVNQSYIENLTQPFCDPAVAMVSGRQIPRSNARKFEKLVRQYNYPNHSFTRDVSDIKQLGIKTFFVSDVCSAYRREAYLSCGGFARPCNTNEDMLMAAKFLRNGYKIAYAGNAAVIHSHNLSLGEEYSRNKAIGVFLASHRDELYGASAVGEGGKMVFRVMKQLLAQKDFSELSAFVADCAARYLGNRMGGIEANRKTIGY</sequence>
<comment type="caution">
    <text evidence="2">The sequence shown here is derived from an EMBL/GenBank/DDBJ whole genome shotgun (WGS) entry which is preliminary data.</text>
</comment>